<dbReference type="Proteomes" id="UP001362999">
    <property type="component" value="Unassembled WGS sequence"/>
</dbReference>
<keyword evidence="3" id="KW-1185">Reference proteome</keyword>
<name>A0AAW0D7F4_9AGAR</name>
<reference evidence="2 3" key="1">
    <citation type="journal article" date="2024" name="J Genomics">
        <title>Draft genome sequencing and assembly of Favolaschia claudopus CIRM-BRFM 2984 isolated from oak limbs.</title>
        <authorList>
            <person name="Navarro D."/>
            <person name="Drula E."/>
            <person name="Chaduli D."/>
            <person name="Cazenave R."/>
            <person name="Ahrendt S."/>
            <person name="Wang J."/>
            <person name="Lipzen A."/>
            <person name="Daum C."/>
            <person name="Barry K."/>
            <person name="Grigoriev I.V."/>
            <person name="Favel A."/>
            <person name="Rosso M.N."/>
            <person name="Martin F."/>
        </authorList>
    </citation>
    <scope>NUCLEOTIDE SEQUENCE [LARGE SCALE GENOMIC DNA]</scope>
    <source>
        <strain evidence="2 3">CIRM-BRFM 2984</strain>
    </source>
</reference>
<dbReference type="InterPro" id="IPR050855">
    <property type="entry name" value="NDM-1-like"/>
</dbReference>
<dbReference type="EMBL" id="JAWWNJ010000009">
    <property type="protein sequence ID" value="KAK7048445.1"/>
    <property type="molecule type" value="Genomic_DNA"/>
</dbReference>
<evidence type="ECO:0000259" key="1">
    <source>
        <dbReference type="SMART" id="SM00849"/>
    </source>
</evidence>
<dbReference type="CDD" id="cd07739">
    <property type="entry name" value="metallo-hydrolase-like_MBL-fold"/>
    <property type="match status" value="1"/>
</dbReference>
<proteinExistence type="predicted"/>
<evidence type="ECO:0000313" key="2">
    <source>
        <dbReference type="EMBL" id="KAK7048445.1"/>
    </source>
</evidence>
<dbReference type="Pfam" id="PF00753">
    <property type="entry name" value="Lactamase_B"/>
    <property type="match status" value="1"/>
</dbReference>
<dbReference type="AlphaFoldDB" id="A0AAW0D7F4"/>
<dbReference type="SMART" id="SM00849">
    <property type="entry name" value="Lactamase_B"/>
    <property type="match status" value="1"/>
</dbReference>
<accession>A0AAW0D7F4</accession>
<dbReference type="PANTHER" id="PTHR42951">
    <property type="entry name" value="METALLO-BETA-LACTAMASE DOMAIN-CONTAINING"/>
    <property type="match status" value="1"/>
</dbReference>
<sequence>MADLRVAIYSAAPIPMATGGVWQPMSCTLIYSSKEAVLVDTPVTTQQTIDLIAWIERTAPGRTLSYIYITHGHGDHWFGLTQLVARFPSAVPLATARTIQHMHQQIEPAVFAEMWESRFPGQIQRPFTIAKEISADGKFALDDGRWGFEAITVGHSDMDDTTVLWVPELRLAVCGDVVYGQVHQWLFESATKAQREAWIRAIEKVEALNPAYVVGCHSLAEEVPGVWHLAATKKYIQDYESIVASGKVKSADELVKEMLKIYPDRFNPWILELSAGSAFAAT</sequence>
<comment type="caution">
    <text evidence="2">The sequence shown here is derived from an EMBL/GenBank/DDBJ whole genome shotgun (WGS) entry which is preliminary data.</text>
</comment>
<organism evidence="2 3">
    <name type="scientific">Favolaschia claudopus</name>
    <dbReference type="NCBI Taxonomy" id="2862362"/>
    <lineage>
        <taxon>Eukaryota</taxon>
        <taxon>Fungi</taxon>
        <taxon>Dikarya</taxon>
        <taxon>Basidiomycota</taxon>
        <taxon>Agaricomycotina</taxon>
        <taxon>Agaricomycetes</taxon>
        <taxon>Agaricomycetidae</taxon>
        <taxon>Agaricales</taxon>
        <taxon>Marasmiineae</taxon>
        <taxon>Mycenaceae</taxon>
        <taxon>Favolaschia</taxon>
    </lineage>
</organism>
<dbReference type="PANTHER" id="PTHR42951:SF14">
    <property type="entry name" value="METALLO-BETA-LACTAMASE SUPERFAMILY PROTEIN"/>
    <property type="match status" value="1"/>
</dbReference>
<dbReference type="InterPro" id="IPR001279">
    <property type="entry name" value="Metallo-B-lactamas"/>
</dbReference>
<gene>
    <name evidence="2" type="ORF">R3P38DRAFT_2869439</name>
</gene>
<dbReference type="InterPro" id="IPR036866">
    <property type="entry name" value="RibonucZ/Hydroxyglut_hydro"/>
</dbReference>
<dbReference type="Gene3D" id="3.60.15.10">
    <property type="entry name" value="Ribonuclease Z/Hydroxyacylglutathione hydrolase-like"/>
    <property type="match status" value="1"/>
</dbReference>
<dbReference type="SUPFAM" id="SSF56281">
    <property type="entry name" value="Metallo-hydrolase/oxidoreductase"/>
    <property type="match status" value="1"/>
</dbReference>
<evidence type="ECO:0000313" key="3">
    <source>
        <dbReference type="Proteomes" id="UP001362999"/>
    </source>
</evidence>
<feature type="domain" description="Metallo-beta-lactamase" evidence="1">
    <location>
        <begin position="24"/>
        <end position="217"/>
    </location>
</feature>
<protein>
    <submittedName>
        <fullName evidence="2">Beta-lactamase-like protein</fullName>
    </submittedName>
</protein>